<accession>A0A238IZ95</accession>
<keyword evidence="1" id="KW-1133">Transmembrane helix</keyword>
<evidence type="ECO:0000256" key="1">
    <source>
        <dbReference type="SAM" id="Phobius"/>
    </source>
</evidence>
<name>A0A238IZ95_9RHOB</name>
<evidence type="ECO:0000313" key="3">
    <source>
        <dbReference type="Proteomes" id="UP000201838"/>
    </source>
</evidence>
<keyword evidence="1" id="KW-0472">Membrane</keyword>
<feature type="transmembrane region" description="Helical" evidence="1">
    <location>
        <begin position="81"/>
        <end position="105"/>
    </location>
</feature>
<sequence length="140" mass="14894">MRTHRSLLSIWAVITVASGIASFVALLVTYLIDGAGISAAFGIAWPFGLTAAGVGALGVIGPIAAFWTGIEIFVFEQSNDFNGLVFVLSLPSCITVIVFACLAYIDTKTERSLNIWLATPCLATIIFLGVLLVGMRNHLF</sequence>
<gene>
    <name evidence="2" type="ORF">BOA8489_01094</name>
</gene>
<feature type="transmembrane region" description="Helical" evidence="1">
    <location>
        <begin position="7"/>
        <end position="32"/>
    </location>
</feature>
<keyword evidence="3" id="KW-1185">Reference proteome</keyword>
<dbReference type="RefSeq" id="WP_141138243.1">
    <property type="nucleotide sequence ID" value="NZ_FXXQ01000002.1"/>
</dbReference>
<protein>
    <submittedName>
        <fullName evidence="2">Uncharacterized protein</fullName>
    </submittedName>
</protein>
<dbReference type="AlphaFoldDB" id="A0A238IZ95"/>
<feature type="transmembrane region" description="Helical" evidence="1">
    <location>
        <begin position="44"/>
        <end position="69"/>
    </location>
</feature>
<proteinExistence type="predicted"/>
<evidence type="ECO:0000313" key="2">
    <source>
        <dbReference type="EMBL" id="SMX22994.1"/>
    </source>
</evidence>
<reference evidence="2 3" key="1">
    <citation type="submission" date="2017-05" db="EMBL/GenBank/DDBJ databases">
        <authorList>
            <person name="Song R."/>
            <person name="Chenine A.L."/>
            <person name="Ruprecht R.M."/>
        </authorList>
    </citation>
    <scope>NUCLEOTIDE SEQUENCE [LARGE SCALE GENOMIC DNA]</scope>
    <source>
        <strain evidence="2 3">CECT 8489</strain>
    </source>
</reference>
<feature type="transmembrane region" description="Helical" evidence="1">
    <location>
        <begin position="117"/>
        <end position="135"/>
    </location>
</feature>
<keyword evidence="1" id="KW-0812">Transmembrane</keyword>
<dbReference type="Proteomes" id="UP000201838">
    <property type="component" value="Unassembled WGS sequence"/>
</dbReference>
<organism evidence="2 3">
    <name type="scientific">Boseongicola aestuarii</name>
    <dbReference type="NCBI Taxonomy" id="1470561"/>
    <lineage>
        <taxon>Bacteria</taxon>
        <taxon>Pseudomonadati</taxon>
        <taxon>Pseudomonadota</taxon>
        <taxon>Alphaproteobacteria</taxon>
        <taxon>Rhodobacterales</taxon>
        <taxon>Paracoccaceae</taxon>
        <taxon>Boseongicola</taxon>
    </lineage>
</organism>
<dbReference type="EMBL" id="FXXQ01000002">
    <property type="protein sequence ID" value="SMX22994.1"/>
    <property type="molecule type" value="Genomic_DNA"/>
</dbReference>